<protein>
    <submittedName>
        <fullName evidence="4">CBS domain-containing protein</fullName>
    </submittedName>
</protein>
<dbReference type="PANTHER" id="PTHR43080:SF2">
    <property type="entry name" value="CBS DOMAIN-CONTAINING PROTEIN"/>
    <property type="match status" value="1"/>
</dbReference>
<reference evidence="5" key="1">
    <citation type="journal article" date="2019" name="Int. J. Syst. Evol. Microbiol.">
        <title>The Global Catalogue of Microorganisms (GCM) 10K type strain sequencing project: providing services to taxonomists for standard genome sequencing and annotation.</title>
        <authorList>
            <consortium name="The Broad Institute Genomics Platform"/>
            <consortium name="The Broad Institute Genome Sequencing Center for Infectious Disease"/>
            <person name="Wu L."/>
            <person name="Ma J."/>
        </authorList>
    </citation>
    <scope>NUCLEOTIDE SEQUENCE [LARGE SCALE GENOMIC DNA]</scope>
    <source>
        <strain evidence="5">CGMCC 4.7241</strain>
    </source>
</reference>
<dbReference type="PANTHER" id="PTHR43080">
    <property type="entry name" value="CBS DOMAIN-CONTAINING PROTEIN CBSX3, MITOCHONDRIAL"/>
    <property type="match status" value="1"/>
</dbReference>
<dbReference type="SUPFAM" id="SSF54631">
    <property type="entry name" value="CBS-domain pair"/>
    <property type="match status" value="1"/>
</dbReference>
<evidence type="ECO:0000313" key="5">
    <source>
        <dbReference type="Proteomes" id="UP001595699"/>
    </source>
</evidence>
<sequence>MPTVTVDDQVAKAVRVMVVSRLPGLVVVDERSRPSIVLPGTQVLRLAVPGSYQEDPKLAHVVDESYADSFWQELGDRTVGESLPAKPTKPVTVPADATLLEVAALMARQHSPLVAVVDRDGVLVGAITLERLITSLAVLGNDE</sequence>
<dbReference type="PROSITE" id="PS51371">
    <property type="entry name" value="CBS"/>
    <property type="match status" value="1"/>
</dbReference>
<evidence type="ECO:0000256" key="2">
    <source>
        <dbReference type="PROSITE-ProRule" id="PRU00703"/>
    </source>
</evidence>
<evidence type="ECO:0000259" key="3">
    <source>
        <dbReference type="PROSITE" id="PS51371"/>
    </source>
</evidence>
<dbReference type="RefSeq" id="WP_307782621.1">
    <property type="nucleotide sequence ID" value="NZ_JAFBCM010000001.1"/>
</dbReference>
<feature type="domain" description="CBS" evidence="3">
    <location>
        <begin position="85"/>
        <end position="143"/>
    </location>
</feature>
<dbReference type="CDD" id="cd17788">
    <property type="entry name" value="CBS_pair_bac"/>
    <property type="match status" value="1"/>
</dbReference>
<evidence type="ECO:0000256" key="1">
    <source>
        <dbReference type="ARBA" id="ARBA00023122"/>
    </source>
</evidence>
<proteinExistence type="predicted"/>
<keyword evidence="5" id="KW-1185">Reference proteome</keyword>
<accession>A0ABV7YKJ0</accession>
<organism evidence="4 5">
    <name type="scientific">Tenggerimyces flavus</name>
    <dbReference type="NCBI Taxonomy" id="1708749"/>
    <lineage>
        <taxon>Bacteria</taxon>
        <taxon>Bacillati</taxon>
        <taxon>Actinomycetota</taxon>
        <taxon>Actinomycetes</taxon>
        <taxon>Propionibacteriales</taxon>
        <taxon>Nocardioidaceae</taxon>
        <taxon>Tenggerimyces</taxon>
    </lineage>
</organism>
<dbReference type="InterPro" id="IPR000644">
    <property type="entry name" value="CBS_dom"/>
</dbReference>
<comment type="caution">
    <text evidence="4">The sequence shown here is derived from an EMBL/GenBank/DDBJ whole genome shotgun (WGS) entry which is preliminary data.</text>
</comment>
<keyword evidence="1 2" id="KW-0129">CBS domain</keyword>
<dbReference type="EMBL" id="JBHRZH010000037">
    <property type="protein sequence ID" value="MFC3765319.1"/>
    <property type="molecule type" value="Genomic_DNA"/>
</dbReference>
<name>A0ABV7YKJ0_9ACTN</name>
<dbReference type="InterPro" id="IPR046342">
    <property type="entry name" value="CBS_dom_sf"/>
</dbReference>
<dbReference type="InterPro" id="IPR051257">
    <property type="entry name" value="Diverse_CBS-Domain"/>
</dbReference>
<dbReference type="SMART" id="SM00116">
    <property type="entry name" value="CBS"/>
    <property type="match status" value="1"/>
</dbReference>
<gene>
    <name evidence="4" type="ORF">ACFOUW_31095</name>
</gene>
<dbReference type="Proteomes" id="UP001595699">
    <property type="component" value="Unassembled WGS sequence"/>
</dbReference>
<dbReference type="Gene3D" id="3.10.580.10">
    <property type="entry name" value="CBS-domain"/>
    <property type="match status" value="1"/>
</dbReference>
<dbReference type="Pfam" id="PF00571">
    <property type="entry name" value="CBS"/>
    <property type="match status" value="1"/>
</dbReference>
<evidence type="ECO:0000313" key="4">
    <source>
        <dbReference type="EMBL" id="MFC3765319.1"/>
    </source>
</evidence>